<protein>
    <recommendedName>
        <fullName evidence="1">FHA domain-containing protein</fullName>
    </recommendedName>
</protein>
<dbReference type="Gene3D" id="2.60.200.20">
    <property type="match status" value="1"/>
</dbReference>
<dbReference type="CDD" id="cd00060">
    <property type="entry name" value="FHA"/>
    <property type="match status" value="1"/>
</dbReference>
<evidence type="ECO:0000313" key="3">
    <source>
        <dbReference type="Proteomes" id="UP000178606"/>
    </source>
</evidence>
<feature type="domain" description="FHA" evidence="1">
    <location>
        <begin position="53"/>
        <end position="102"/>
    </location>
</feature>
<proteinExistence type="predicted"/>
<dbReference type="Pfam" id="PF00498">
    <property type="entry name" value="FHA"/>
    <property type="match status" value="1"/>
</dbReference>
<accession>A0A1F6CW90</accession>
<sequence length="138" mass="15366">MNTCEGCGHRNRSDALFCSRCGAGLPSTQVRQAILIQMSPPPHRAVQISGDALTIGRSETNDLVVEDDLASRHHLRLWRERDEFWAEDLSSTNGTYVNGRRIQRAPLQDADLLRVGSTIFKFQRHPQADALDTSPGIV</sequence>
<organism evidence="2 3">
    <name type="scientific">Handelsmanbacteria sp. (strain RIFCSPLOWO2_12_FULL_64_10)</name>
    <dbReference type="NCBI Taxonomy" id="1817868"/>
    <lineage>
        <taxon>Bacteria</taxon>
        <taxon>Candidatus Handelsmaniibacteriota</taxon>
    </lineage>
</organism>
<name>A0A1F6CW90_HANXR</name>
<evidence type="ECO:0000313" key="2">
    <source>
        <dbReference type="EMBL" id="OGG53311.1"/>
    </source>
</evidence>
<dbReference type="Proteomes" id="UP000178606">
    <property type="component" value="Unassembled WGS sequence"/>
</dbReference>
<dbReference type="PANTHER" id="PTHR23308">
    <property type="entry name" value="NUCLEAR INHIBITOR OF PROTEIN PHOSPHATASE-1"/>
    <property type="match status" value="1"/>
</dbReference>
<evidence type="ECO:0000259" key="1">
    <source>
        <dbReference type="PROSITE" id="PS50006"/>
    </source>
</evidence>
<dbReference type="InterPro" id="IPR008984">
    <property type="entry name" value="SMAD_FHA_dom_sf"/>
</dbReference>
<dbReference type="SMART" id="SM00240">
    <property type="entry name" value="FHA"/>
    <property type="match status" value="1"/>
</dbReference>
<dbReference type="EMBL" id="MFKF01000123">
    <property type="protein sequence ID" value="OGG53311.1"/>
    <property type="molecule type" value="Genomic_DNA"/>
</dbReference>
<reference evidence="2 3" key="1">
    <citation type="journal article" date="2016" name="Nat. Commun.">
        <title>Thousands of microbial genomes shed light on interconnected biogeochemical processes in an aquifer system.</title>
        <authorList>
            <person name="Anantharaman K."/>
            <person name="Brown C.T."/>
            <person name="Hug L.A."/>
            <person name="Sharon I."/>
            <person name="Castelle C.J."/>
            <person name="Probst A.J."/>
            <person name="Thomas B.C."/>
            <person name="Singh A."/>
            <person name="Wilkins M.J."/>
            <person name="Karaoz U."/>
            <person name="Brodie E.L."/>
            <person name="Williams K.H."/>
            <person name="Hubbard S.S."/>
            <person name="Banfield J.F."/>
        </authorList>
    </citation>
    <scope>NUCLEOTIDE SEQUENCE [LARGE SCALE GENOMIC DNA]</scope>
    <source>
        <strain evidence="3">RIFCSPLOWO2_12_FULL_64_10</strain>
    </source>
</reference>
<dbReference type="AlphaFoldDB" id="A0A1F6CW90"/>
<dbReference type="InterPro" id="IPR050923">
    <property type="entry name" value="Cell_Proc_Reg/RNA_Proc"/>
</dbReference>
<comment type="caution">
    <text evidence="2">The sequence shown here is derived from an EMBL/GenBank/DDBJ whole genome shotgun (WGS) entry which is preliminary data.</text>
</comment>
<dbReference type="PROSITE" id="PS50006">
    <property type="entry name" value="FHA_DOMAIN"/>
    <property type="match status" value="1"/>
</dbReference>
<dbReference type="InterPro" id="IPR000253">
    <property type="entry name" value="FHA_dom"/>
</dbReference>
<gene>
    <name evidence="2" type="ORF">A3F84_24965</name>
</gene>
<dbReference type="SUPFAM" id="SSF49879">
    <property type="entry name" value="SMAD/FHA domain"/>
    <property type="match status" value="1"/>
</dbReference>